<dbReference type="SUPFAM" id="SSF48371">
    <property type="entry name" value="ARM repeat"/>
    <property type="match status" value="1"/>
</dbReference>
<evidence type="ECO:0000313" key="2">
    <source>
        <dbReference type="EMBL" id="KAK8885623.1"/>
    </source>
</evidence>
<protein>
    <recommendedName>
        <fullName evidence="1">Exportin-1/Importin-beta-like domain-containing protein</fullName>
    </recommendedName>
</protein>
<dbReference type="InterPro" id="IPR016024">
    <property type="entry name" value="ARM-type_fold"/>
</dbReference>
<proteinExistence type="predicted"/>
<evidence type="ECO:0000259" key="1">
    <source>
        <dbReference type="Pfam" id="PF08389"/>
    </source>
</evidence>
<sequence>MEVSGQVLEAAAQSMYHGTLAQQQEAANFFSSWQNSNNALISSVRFLSLATDSSDALEFITCCVILYASDQWFKYDRNILNEIRSMMLQYTFTKQHNPITSAKLDEIIAKMAFNDWPEQWEDFIPQLQSFIINDSSEIDFNSQTHVFTILSIFLNMISNSPKISLKRRAMMIEVFIQIIPSIIQNYMTSSENKDTNGLSDDPSSYKINSSNIDKVPSSVVEAFLEFAKSLCSIIGNNTSMTISFTTYMFITFVNIPQYAEKSLIAISELFSPSSYLTHLIPYMMKLIVSYESEEASISLTFHEFVCTFLIKFLNIADTYITSDEIAQPIQKLFQVSLNSAPRDTFCQHFWTLWNECLSKISNGLLKSLHPLLSPLFSLIISTSIDLLPCSMQLSRLISPLTSSTFQSLMKISPDETINFINSQQPSISQCISIGIIQHPSFLPKIKELVKECTSMNEITVLSAVLYMISRNISLMKANPELISTLQQLSFNYLLHSDDDNYHTSVLLSLNHVASSFPNALTSNTEFINLLFECASFTKDSSLRLQEEDFSRLCRILAKVIMTTPQDVRSSYIKRLIDIAAIPLTSADLIMISLGCRAAWAISSISICGSYLITKFLWSPLLVAMEFCAQQQGDENGSYFADIVAVFASSVRLAPFGLCRKSILKFIEIAKQYVTIHSEKATPVLDAFNSMLQCHLELIDFRDTFASTFVRGMAECPQPSFFEFFSIAGLNENEQQVVMSAACNSIKDADLNISKNAAHLLKTLINKQKNSNFLTSWQLPIMKAVFDALFDELHKAIVSPISKVLFAIYKQHLKRNSLSQDLDHIVVEAIESTVGDQNVTLAFANALRNAASNKDDFLLLIKDFLIAFGRCNPTEIKLFDDSLEVRSLAYDIGKTSIQGSPAEIKNEDEYMLDCIY</sequence>
<name>A0ABR2K3D8_9EUKA</name>
<feature type="domain" description="Exportin-1/Importin-beta-like" evidence="1">
    <location>
        <begin position="102"/>
        <end position="260"/>
    </location>
</feature>
<dbReference type="Gene3D" id="1.25.10.10">
    <property type="entry name" value="Leucine-rich Repeat Variant"/>
    <property type="match status" value="2"/>
</dbReference>
<dbReference type="InterPro" id="IPR013598">
    <property type="entry name" value="Exportin-1/Importin-b-like"/>
</dbReference>
<accession>A0ABR2K3D8</accession>
<organism evidence="2 3">
    <name type="scientific">Tritrichomonas musculus</name>
    <dbReference type="NCBI Taxonomy" id="1915356"/>
    <lineage>
        <taxon>Eukaryota</taxon>
        <taxon>Metamonada</taxon>
        <taxon>Parabasalia</taxon>
        <taxon>Tritrichomonadida</taxon>
        <taxon>Tritrichomonadidae</taxon>
        <taxon>Tritrichomonas</taxon>
    </lineage>
</organism>
<comment type="caution">
    <text evidence="2">The sequence shown here is derived from an EMBL/GenBank/DDBJ whole genome shotgun (WGS) entry which is preliminary data.</text>
</comment>
<dbReference type="Proteomes" id="UP001470230">
    <property type="component" value="Unassembled WGS sequence"/>
</dbReference>
<keyword evidence="3" id="KW-1185">Reference proteome</keyword>
<dbReference type="Pfam" id="PF08389">
    <property type="entry name" value="Xpo1"/>
    <property type="match status" value="1"/>
</dbReference>
<gene>
    <name evidence="2" type="ORF">M9Y10_041073</name>
</gene>
<evidence type="ECO:0000313" key="3">
    <source>
        <dbReference type="Proteomes" id="UP001470230"/>
    </source>
</evidence>
<reference evidence="2 3" key="1">
    <citation type="submission" date="2024-04" db="EMBL/GenBank/DDBJ databases">
        <title>Tritrichomonas musculus Genome.</title>
        <authorList>
            <person name="Alves-Ferreira E."/>
            <person name="Grigg M."/>
            <person name="Lorenzi H."/>
            <person name="Galac M."/>
        </authorList>
    </citation>
    <scope>NUCLEOTIDE SEQUENCE [LARGE SCALE GENOMIC DNA]</scope>
    <source>
        <strain evidence="2 3">EAF2021</strain>
    </source>
</reference>
<dbReference type="EMBL" id="JAPFFF010000007">
    <property type="protein sequence ID" value="KAK8885623.1"/>
    <property type="molecule type" value="Genomic_DNA"/>
</dbReference>
<dbReference type="InterPro" id="IPR011989">
    <property type="entry name" value="ARM-like"/>
</dbReference>